<feature type="region of interest" description="Disordered" evidence="1">
    <location>
        <begin position="201"/>
        <end position="220"/>
    </location>
</feature>
<feature type="region of interest" description="Disordered" evidence="1">
    <location>
        <begin position="246"/>
        <end position="305"/>
    </location>
</feature>
<dbReference type="AlphaFoldDB" id="A0A838XED1"/>
<feature type="domain" description="DUF222" evidence="2">
    <location>
        <begin position="50"/>
        <end position="232"/>
    </location>
</feature>
<gene>
    <name evidence="3" type="ORF">H1W00_10505</name>
</gene>
<feature type="compositionally biased region" description="Basic and acidic residues" evidence="1">
    <location>
        <begin position="208"/>
        <end position="220"/>
    </location>
</feature>
<name>A0A838XED1_9ACTN</name>
<proteinExistence type="predicted"/>
<evidence type="ECO:0000259" key="2">
    <source>
        <dbReference type="Pfam" id="PF02720"/>
    </source>
</evidence>
<reference evidence="3 4" key="1">
    <citation type="submission" date="2020-07" db="EMBL/GenBank/DDBJ databases">
        <title>Draft genome and description of Aeromicrobium phoceense strain Marseille-Q0843 isolated from healthy skin swab.</title>
        <authorList>
            <person name="Boxberger M."/>
            <person name="La Scola B."/>
        </authorList>
    </citation>
    <scope>NUCLEOTIDE SEQUENCE [LARGE SCALE GENOMIC DNA]</scope>
    <source>
        <strain evidence="3 4">Marseille-Q0843</strain>
    </source>
</reference>
<evidence type="ECO:0000313" key="4">
    <source>
        <dbReference type="Proteomes" id="UP000550354"/>
    </source>
</evidence>
<feature type="compositionally biased region" description="Low complexity" evidence="1">
    <location>
        <begin position="246"/>
        <end position="260"/>
    </location>
</feature>
<evidence type="ECO:0000313" key="3">
    <source>
        <dbReference type="EMBL" id="MBA4608905.1"/>
    </source>
</evidence>
<organism evidence="3 4">
    <name type="scientific">Aeromicrobium phoceense</name>
    <dbReference type="NCBI Taxonomy" id="2754045"/>
    <lineage>
        <taxon>Bacteria</taxon>
        <taxon>Bacillati</taxon>
        <taxon>Actinomycetota</taxon>
        <taxon>Actinomycetes</taxon>
        <taxon>Propionibacteriales</taxon>
        <taxon>Nocardioidaceae</taxon>
        <taxon>Aeromicrobium</taxon>
    </lineage>
</organism>
<comment type="caution">
    <text evidence="3">The sequence shown here is derived from an EMBL/GenBank/DDBJ whole genome shotgun (WGS) entry which is preliminary data.</text>
</comment>
<protein>
    <submittedName>
        <fullName evidence="3">DUF222 domain-containing protein</fullName>
    </submittedName>
</protein>
<evidence type="ECO:0000256" key="1">
    <source>
        <dbReference type="SAM" id="MobiDB-lite"/>
    </source>
</evidence>
<sequence>MDLNRAITAGDAVRRARAIAEFEEWEFAVHFHAKRTAEIDRTDEILLSKDLARRAVTLDIAQALHVSEQHVWALVHEASTLRDRAPLVWESFREGDIDAVRVSAIASTAEKLQTSEALSVLERSAPDYAASHTIAELRAWLRRFRARLEPEQVSAEAARATEERRVSITHNDDGTSWLNALLPTGVAIVIGDRLGRAARAVPAVEAETGEKERRTRDQKQADQLVEWLTSCLDLAPDMGIRSRTSSASLAARASPSTASPWRPHGFVSSPSPSTRSSADWSSTRSVRFSTPRSWPTGHRNHSGRH</sequence>
<dbReference type="RefSeq" id="WP_181755652.1">
    <property type="nucleotide sequence ID" value="NZ_JACEOG010000001.1"/>
</dbReference>
<keyword evidence="4" id="KW-1185">Reference proteome</keyword>
<accession>A0A838XED1</accession>
<dbReference type="Proteomes" id="UP000550354">
    <property type="component" value="Unassembled WGS sequence"/>
</dbReference>
<dbReference type="Pfam" id="PF02720">
    <property type="entry name" value="DUF222"/>
    <property type="match status" value="1"/>
</dbReference>
<dbReference type="InterPro" id="IPR003870">
    <property type="entry name" value="DUF222"/>
</dbReference>
<dbReference type="EMBL" id="JACEOG010000001">
    <property type="protein sequence ID" value="MBA4608905.1"/>
    <property type="molecule type" value="Genomic_DNA"/>
</dbReference>
<feature type="compositionally biased region" description="Low complexity" evidence="1">
    <location>
        <begin position="268"/>
        <end position="285"/>
    </location>
</feature>